<keyword evidence="4" id="KW-1185">Reference proteome</keyword>
<dbReference type="InterPro" id="IPR037238">
    <property type="entry name" value="YbiA-like_sf"/>
</dbReference>
<name>A0A6A5V669_9PLEO</name>
<protein>
    <submittedName>
        <fullName evidence="3">DUF1768-domain-containing protein</fullName>
    </submittedName>
</protein>
<dbReference type="AlphaFoldDB" id="A0A6A5V669"/>
<organism evidence="3 4">
    <name type="scientific">Bimuria novae-zelandiae CBS 107.79</name>
    <dbReference type="NCBI Taxonomy" id="1447943"/>
    <lineage>
        <taxon>Eukaryota</taxon>
        <taxon>Fungi</taxon>
        <taxon>Dikarya</taxon>
        <taxon>Ascomycota</taxon>
        <taxon>Pezizomycotina</taxon>
        <taxon>Dothideomycetes</taxon>
        <taxon>Pleosporomycetidae</taxon>
        <taxon>Pleosporales</taxon>
        <taxon>Massarineae</taxon>
        <taxon>Didymosphaeriaceae</taxon>
        <taxon>Bimuria</taxon>
    </lineage>
</organism>
<evidence type="ECO:0000256" key="1">
    <source>
        <dbReference type="SAM" id="MobiDB-lite"/>
    </source>
</evidence>
<dbReference type="Pfam" id="PF08719">
    <property type="entry name" value="NADAR"/>
    <property type="match status" value="1"/>
</dbReference>
<proteinExistence type="predicted"/>
<dbReference type="OrthoDB" id="206452at2759"/>
<dbReference type="Proteomes" id="UP000800036">
    <property type="component" value="Unassembled WGS sequence"/>
</dbReference>
<dbReference type="Gene3D" id="1.10.357.40">
    <property type="entry name" value="YbiA-like"/>
    <property type="match status" value="1"/>
</dbReference>
<dbReference type="SUPFAM" id="SSF143990">
    <property type="entry name" value="YbiA-like"/>
    <property type="match status" value="1"/>
</dbReference>
<evidence type="ECO:0000313" key="4">
    <source>
        <dbReference type="Proteomes" id="UP000800036"/>
    </source>
</evidence>
<dbReference type="CDD" id="cd15457">
    <property type="entry name" value="NADAR"/>
    <property type="match status" value="1"/>
</dbReference>
<accession>A0A6A5V669</accession>
<sequence>MAKVTKSKAAAEGGNEGGKEGPVYFWKPHQGHGYLSQWFWTPFTVDGEVFTTTEMWMMVGKARLFGDEEIAKEILAADNPRKQKALGRKVRNFDEAIWDQHKLSIVEQGTYHKFTISEDAAALRAMLFATGERELVEASSMDRIWGVGFAEKNAGKNRVRWGQNLLGRALERVRRRLREEKERGSVRLGMAGEEEEEEEEE</sequence>
<evidence type="ECO:0000313" key="3">
    <source>
        <dbReference type="EMBL" id="KAF1968817.1"/>
    </source>
</evidence>
<dbReference type="NCBIfam" id="TIGR02464">
    <property type="entry name" value="ribofla_fusion"/>
    <property type="match status" value="1"/>
</dbReference>
<feature type="region of interest" description="Disordered" evidence="1">
    <location>
        <begin position="1"/>
        <end position="20"/>
    </location>
</feature>
<dbReference type="InterPro" id="IPR012816">
    <property type="entry name" value="NADAR"/>
</dbReference>
<evidence type="ECO:0000259" key="2">
    <source>
        <dbReference type="Pfam" id="PF08719"/>
    </source>
</evidence>
<feature type="region of interest" description="Disordered" evidence="1">
    <location>
        <begin position="179"/>
        <end position="201"/>
    </location>
</feature>
<gene>
    <name evidence="3" type="ORF">BU23DRAFT_478997</name>
</gene>
<feature type="domain" description="NADAR" evidence="2">
    <location>
        <begin position="24"/>
        <end position="178"/>
    </location>
</feature>
<feature type="compositionally biased region" description="Acidic residues" evidence="1">
    <location>
        <begin position="192"/>
        <end position="201"/>
    </location>
</feature>
<reference evidence="3" key="1">
    <citation type="journal article" date="2020" name="Stud. Mycol.">
        <title>101 Dothideomycetes genomes: a test case for predicting lifestyles and emergence of pathogens.</title>
        <authorList>
            <person name="Haridas S."/>
            <person name="Albert R."/>
            <person name="Binder M."/>
            <person name="Bloem J."/>
            <person name="Labutti K."/>
            <person name="Salamov A."/>
            <person name="Andreopoulos B."/>
            <person name="Baker S."/>
            <person name="Barry K."/>
            <person name="Bills G."/>
            <person name="Bluhm B."/>
            <person name="Cannon C."/>
            <person name="Castanera R."/>
            <person name="Culley D."/>
            <person name="Daum C."/>
            <person name="Ezra D."/>
            <person name="Gonzalez J."/>
            <person name="Henrissat B."/>
            <person name="Kuo A."/>
            <person name="Liang C."/>
            <person name="Lipzen A."/>
            <person name="Lutzoni F."/>
            <person name="Magnuson J."/>
            <person name="Mondo S."/>
            <person name="Nolan M."/>
            <person name="Ohm R."/>
            <person name="Pangilinan J."/>
            <person name="Park H.-J."/>
            <person name="Ramirez L."/>
            <person name="Alfaro M."/>
            <person name="Sun H."/>
            <person name="Tritt A."/>
            <person name="Yoshinaga Y."/>
            <person name="Zwiers L.-H."/>
            <person name="Turgeon B."/>
            <person name="Goodwin S."/>
            <person name="Spatafora J."/>
            <person name="Crous P."/>
            <person name="Grigoriev I."/>
        </authorList>
    </citation>
    <scope>NUCLEOTIDE SEQUENCE</scope>
    <source>
        <strain evidence="3">CBS 107.79</strain>
    </source>
</reference>
<dbReference type="EMBL" id="ML976716">
    <property type="protein sequence ID" value="KAF1968817.1"/>
    <property type="molecule type" value="Genomic_DNA"/>
</dbReference>